<comment type="caution">
    <text evidence="1">The sequence shown here is derived from an EMBL/GenBank/DDBJ whole genome shotgun (WGS) entry which is preliminary data.</text>
</comment>
<accession>A0A9X1X8Y8</accession>
<sequence length="110" mass="12664">MGEASLREWHRPKNFVASITKEQLHLVNLTDLEFTGLCKERYGVNKGLYNTIESYFAKRGVRNILYRRVYILEFLADVQSKKGKESREAHVSFGAGGLARALHTFFIKNL</sequence>
<gene>
    <name evidence="1" type="ORF">LCY76_06180</name>
</gene>
<organism evidence="1 2">
    <name type="scientific">Fictibacillus marinisediminis</name>
    <dbReference type="NCBI Taxonomy" id="2878389"/>
    <lineage>
        <taxon>Bacteria</taxon>
        <taxon>Bacillati</taxon>
        <taxon>Bacillota</taxon>
        <taxon>Bacilli</taxon>
        <taxon>Bacillales</taxon>
        <taxon>Fictibacillaceae</taxon>
        <taxon>Fictibacillus</taxon>
    </lineage>
</organism>
<dbReference type="RefSeq" id="WP_248251893.1">
    <property type="nucleotide sequence ID" value="NZ_JAIWJX010000002.1"/>
</dbReference>
<dbReference type="EMBL" id="JAIWJX010000002">
    <property type="protein sequence ID" value="MCK6256189.1"/>
    <property type="molecule type" value="Genomic_DNA"/>
</dbReference>
<evidence type="ECO:0000313" key="2">
    <source>
        <dbReference type="Proteomes" id="UP001139011"/>
    </source>
</evidence>
<keyword evidence="2" id="KW-1185">Reference proteome</keyword>
<reference evidence="1" key="1">
    <citation type="submission" date="2021-09" db="EMBL/GenBank/DDBJ databases">
        <title>Genome analysis of Fictibacillus sp. KIGAM418 isolated from marine sediment.</title>
        <authorList>
            <person name="Seo M.-J."/>
            <person name="Cho E.-S."/>
            <person name="Hwang C.Y."/>
        </authorList>
    </citation>
    <scope>NUCLEOTIDE SEQUENCE</scope>
    <source>
        <strain evidence="1">KIGAM418</strain>
    </source>
</reference>
<proteinExistence type="predicted"/>
<dbReference type="Proteomes" id="UP001139011">
    <property type="component" value="Unassembled WGS sequence"/>
</dbReference>
<protein>
    <submittedName>
        <fullName evidence="1">Uncharacterized protein</fullName>
    </submittedName>
</protein>
<evidence type="ECO:0000313" key="1">
    <source>
        <dbReference type="EMBL" id="MCK6256189.1"/>
    </source>
</evidence>
<name>A0A9X1X8Y8_9BACL</name>
<dbReference type="AlphaFoldDB" id="A0A9X1X8Y8"/>